<name>A0A8D9A3L9_9HEMI</name>
<proteinExistence type="predicted"/>
<evidence type="ECO:0000313" key="1">
    <source>
        <dbReference type="EMBL" id="CAG6758357.1"/>
    </source>
</evidence>
<dbReference type="EMBL" id="HBUF01549434">
    <property type="protein sequence ID" value="CAG6758357.1"/>
    <property type="molecule type" value="Transcribed_RNA"/>
</dbReference>
<reference evidence="1" key="1">
    <citation type="submission" date="2021-05" db="EMBL/GenBank/DDBJ databases">
        <authorList>
            <person name="Alioto T."/>
            <person name="Alioto T."/>
            <person name="Gomez Garrido J."/>
        </authorList>
    </citation>
    <scope>NUCLEOTIDE SEQUENCE</scope>
</reference>
<protein>
    <submittedName>
        <fullName evidence="1">Uncharacterized protein</fullName>
    </submittedName>
</protein>
<sequence length="151" mass="17969">MSPQYIDHPNTTKFVSEILYWWKKNEFLDKSMMRSENCCASRVDPLRLPINCASGNARRMKLCKFNIAIKYRNEFTTHAPWYWFKNPTSWHRTHTSCLGPRNKRTDGKPKHRLLGSRIKFSLKSNGKQMEVENMKQNELVEFVDKIWLNSI</sequence>
<dbReference type="AlphaFoldDB" id="A0A8D9A3L9"/>
<organism evidence="1">
    <name type="scientific">Cacopsylla melanoneura</name>
    <dbReference type="NCBI Taxonomy" id="428564"/>
    <lineage>
        <taxon>Eukaryota</taxon>
        <taxon>Metazoa</taxon>
        <taxon>Ecdysozoa</taxon>
        <taxon>Arthropoda</taxon>
        <taxon>Hexapoda</taxon>
        <taxon>Insecta</taxon>
        <taxon>Pterygota</taxon>
        <taxon>Neoptera</taxon>
        <taxon>Paraneoptera</taxon>
        <taxon>Hemiptera</taxon>
        <taxon>Sternorrhyncha</taxon>
        <taxon>Psylloidea</taxon>
        <taxon>Psyllidae</taxon>
        <taxon>Psyllinae</taxon>
        <taxon>Cacopsylla</taxon>
    </lineage>
</organism>
<accession>A0A8D9A3L9</accession>